<dbReference type="Proteomes" id="UP000098246">
    <property type="component" value="Segment"/>
</dbReference>
<evidence type="ECO:0000256" key="4">
    <source>
        <dbReference type="ARBA" id="ARBA00022801"/>
    </source>
</evidence>
<keyword evidence="6" id="KW-0067">ATP-binding</keyword>
<dbReference type="GO" id="GO:0005524">
    <property type="term" value="F:ATP binding"/>
    <property type="evidence" value="ECO:0007669"/>
    <property type="project" value="UniProtKB-KW"/>
</dbReference>
<keyword evidence="3" id="KW-0547">Nucleotide-binding</keyword>
<dbReference type="HAMAP" id="MF_04030">
    <property type="entry name" value="HSV_HELI"/>
    <property type="match status" value="1"/>
</dbReference>
<evidence type="ECO:0000313" key="9">
    <source>
        <dbReference type="EMBL" id="ANG65543.1"/>
    </source>
</evidence>
<reference evidence="10" key="4">
    <citation type="submission" date="2018-03" db="EMBL/GenBank/DDBJ databases">
        <title>Feline Herpesvirus 1 isolate HR-1.</title>
        <authorList>
            <person name="Tian J."/>
            <person name="Liu Y."/>
            <person name="Liu X."/>
            <person name="Sun X."/>
            <person name="Zhang J."/>
            <person name="Qu L."/>
        </authorList>
    </citation>
    <scope>NUCLEOTIDE SEQUENCE</scope>
    <source>
        <strain evidence="10">HR-1</strain>
    </source>
</reference>
<evidence type="ECO:0000313" key="8">
    <source>
        <dbReference type="EMBL" id="ACT88353.1"/>
    </source>
</evidence>
<proteinExistence type="evidence at transcript level"/>
<dbReference type="InterPro" id="IPR003840">
    <property type="entry name" value="DNA_helicase_dom"/>
</dbReference>
<feature type="domain" description="DNA replication helicase" evidence="7">
    <location>
        <begin position="17"/>
        <end position="863"/>
    </location>
</feature>
<keyword evidence="2" id="KW-0235">DNA replication</keyword>
<dbReference type="EMBL" id="MH027361">
    <property type="protein sequence ID" value="AVR53472.1"/>
    <property type="molecule type" value="mRNA"/>
</dbReference>
<dbReference type="InterPro" id="IPR034711">
    <property type="entry name" value="HSV_HELI"/>
</dbReference>
<evidence type="ECO:0000256" key="3">
    <source>
        <dbReference type="ARBA" id="ARBA00022741"/>
    </source>
</evidence>
<accession>D1FXX7</accession>
<evidence type="ECO:0000313" key="10">
    <source>
        <dbReference type="EMBL" id="AVR53472.1"/>
    </source>
</evidence>
<evidence type="ECO:0000256" key="5">
    <source>
        <dbReference type="ARBA" id="ARBA00022806"/>
    </source>
</evidence>
<reference evidence="9 11" key="3">
    <citation type="submission" date="2015-04" db="EMBL/GenBank/DDBJ databases">
        <title>Diversity among historical and modern clinical isolates of feline herpesvirus 1.</title>
        <authorList>
            <person name="Vaz P.K."/>
            <person name="Job N."/>
            <person name="Horsington J."/>
            <person name="Hartley C.A."/>
            <person name="Ficorilli N."/>
            <person name="Browning G.F."/>
            <person name="Devlin J.M."/>
        </authorList>
    </citation>
    <scope>NUCLEOTIDE SEQUENCE [LARGE SCALE GENOMIC DNA]</scope>
    <source>
        <strain evidence="9">Feligen</strain>
    </source>
</reference>
<dbReference type="GO" id="GO:0016787">
    <property type="term" value="F:hydrolase activity"/>
    <property type="evidence" value="ECO:0007669"/>
    <property type="project" value="UniProtKB-KW"/>
</dbReference>
<keyword evidence="5 8" id="KW-0347">Helicase</keyword>
<dbReference type="InterPro" id="IPR027417">
    <property type="entry name" value="P-loop_NTPase"/>
</dbReference>
<dbReference type="GeneID" id="8658583"/>
<dbReference type="RefSeq" id="YP_003331576.1">
    <property type="nucleotide sequence ID" value="NC_013590.2"/>
</dbReference>
<name>D1FXX7_FHV1</name>
<evidence type="ECO:0000256" key="1">
    <source>
        <dbReference type="ARBA" id="ARBA00022562"/>
    </source>
</evidence>
<organismHost>
    <name type="scientific">Felidae</name>
    <name type="common">cat family</name>
    <dbReference type="NCBI Taxonomy" id="9681"/>
</organismHost>
<evidence type="ECO:0000313" key="12">
    <source>
        <dbReference type="Proteomes" id="UP000149016"/>
    </source>
</evidence>
<protein>
    <submittedName>
        <fullName evidence="8">Helicase-primase helicase subunit</fullName>
    </submittedName>
</protein>
<evidence type="ECO:0000259" key="7">
    <source>
        <dbReference type="Pfam" id="PF02689"/>
    </source>
</evidence>
<keyword evidence="12" id="KW-1185">Reference proteome</keyword>
<dbReference type="Pfam" id="PF02689">
    <property type="entry name" value="Herpes_Helicase"/>
    <property type="match status" value="1"/>
</dbReference>
<organism evidence="8 12">
    <name type="scientific">Feline herpesvirus 1</name>
    <name type="common">FeHV-1</name>
    <name type="synonym">Feline viral rhinotracheitis virus</name>
    <dbReference type="NCBI Taxonomy" id="10334"/>
    <lineage>
        <taxon>Viruses</taxon>
        <taxon>Duplodnaviria</taxon>
        <taxon>Heunggongvirae</taxon>
        <taxon>Peploviricota</taxon>
        <taxon>Herviviricetes</taxon>
        <taxon>Herpesvirales</taxon>
        <taxon>Orthoherpesviridae</taxon>
        <taxon>Alphaherpesvirinae</taxon>
        <taxon>Varicellovirus</taxon>
        <taxon>Varicellovirus felidalpha1</taxon>
    </lineage>
</organism>
<dbReference type="SUPFAM" id="SSF52540">
    <property type="entry name" value="P-loop containing nucleoside triphosphate hydrolases"/>
    <property type="match status" value="3"/>
</dbReference>
<reference evidence="8 12" key="2">
    <citation type="journal article" date="2010" name="Virology">
        <title>Complete genomic sequence and an infectious BAC clone of feline herpesvirus-1 (FHV-1).</title>
        <authorList>
            <person name="Tai S.H."/>
            <person name="Niikura M."/>
            <person name="Cheng H.H."/>
            <person name="Kruger J.M."/>
            <person name="Wise A.G."/>
            <person name="Maes R.K."/>
        </authorList>
    </citation>
    <scope>NUCLEOTIDE SEQUENCE [LARGE SCALE GENOMIC DNA]</scope>
    <source>
        <strain evidence="8">C-27</strain>
    </source>
</reference>
<keyword evidence="1" id="KW-1048">Host nucleus</keyword>
<evidence type="ECO:0000256" key="6">
    <source>
        <dbReference type="ARBA" id="ARBA00022840"/>
    </source>
</evidence>
<dbReference type="EMBL" id="KR296657">
    <property type="protein sequence ID" value="ANG65543.1"/>
    <property type="molecule type" value="Genomic_DNA"/>
</dbReference>
<dbReference type="OrthoDB" id="496at10239"/>
<dbReference type="Proteomes" id="UP000149016">
    <property type="component" value="Segment"/>
</dbReference>
<keyword evidence="4" id="KW-0378">Hydrolase</keyword>
<sequence length="863" mass="97207">MASTDLTGDYYNDQADFSNSIYLNFTSMHGIRNIVTRIKDLAGLSVSKEKIPPVSWFKDLTSLETPLDINPRELPFSVYLISGNAGSGKSTCIQTLNETLECVITGATRVASQNVYQKLASSYSSRPVNTIFQEFGFRGNHVQAQLGKYQYVCPSNPPPIEELQKRDLIYYWEVLIDITKRFLESNATRVVFDTIRSIELIRGRASGTLASLAFCVQGSLPAFTKSNVIVIDEAGLLGRHLLTVVVYCWWMINAIYNTPQYLAGRVPVIVCIGSPTQTDSLESTFEHHQLKCRIRSSENILTYLITNKTLRNYTSLSSNWAIFINNKRCLEPEFGELMKVLEYGLPLTEDHMRLVDQFVVPDAFINNPANLPGWTRLYSSHKEVSAYMTKLHAHLRVSGERQFVVFTLPAYTFVRIEAFDEYRRVTGQPGLVIDKWLAANAGRVTNYSQSRDQDTGQVRCELHSKHGVVAARADITYVLNSQVTVTTRMKKLVFGFSGTFKSFDAVLKDDGFMKAHGETSAEYTYRFLSALLFSGMINFYNFLQNRELDGILVSEAYRRLAELTTNLLPVGTISCNDKEAAGALGPPLTSSQPFDFSTLGDTTKIHHKNCDDDDLIFAALNEGEIDLLYCNYEFVRPESAPEVYSQFLMLKNMFLGRYAIFRELFGPCIDSAQFNTYVDNLSFKGCEVFTGSVRGGLLSTALQTDSYTLMGYTHVPVHQFNDDLNRRRIHEGTAELLGYMHIPRVVLKDHHGFMSILNTNISEFVESIDDLELSMATTVDYGLSSKLAMTIARSQGLSLERVAICFTRGNLKLNSVYVAMSRTVSSKFLRMNLNPLRERHERDNVISEHILAALRDGGVQIVY</sequence>
<gene>
    <name evidence="8" type="primary">UL5</name>
</gene>
<dbReference type="GO" id="GO:0004386">
    <property type="term" value="F:helicase activity"/>
    <property type="evidence" value="ECO:0007669"/>
    <property type="project" value="UniProtKB-KW"/>
</dbReference>
<dbReference type="GO" id="GO:0006260">
    <property type="term" value="P:DNA replication"/>
    <property type="evidence" value="ECO:0007669"/>
    <property type="project" value="UniProtKB-KW"/>
</dbReference>
<dbReference type="EMBL" id="FJ478159">
    <property type="protein sequence ID" value="ACT88353.1"/>
    <property type="molecule type" value="Genomic_DNA"/>
</dbReference>
<dbReference type="KEGG" id="vg:8658583"/>
<dbReference type="Gene3D" id="3.40.50.300">
    <property type="entry name" value="P-loop containing nucleotide triphosphate hydrolases"/>
    <property type="match status" value="1"/>
</dbReference>
<evidence type="ECO:0000313" key="11">
    <source>
        <dbReference type="Proteomes" id="UP000098246"/>
    </source>
</evidence>
<evidence type="ECO:0000256" key="2">
    <source>
        <dbReference type="ARBA" id="ARBA00022705"/>
    </source>
</evidence>
<reference evidence="8" key="1">
    <citation type="submission" date="2009-12" db="EMBL/GenBank/DDBJ databases">
        <authorList>
            <person name="Tai S.-H."/>
            <person name="Niikura M."/>
            <person name="Cheng H.H."/>
            <person name="Kruger J.M."/>
            <person name="Wise A.G."/>
            <person name="Maes R.K."/>
        </authorList>
    </citation>
    <scope>NUCLEOTIDE SEQUENCE</scope>
    <source>
        <strain evidence="8">C-27</strain>
    </source>
</reference>